<dbReference type="Pfam" id="PF00563">
    <property type="entry name" value="EAL"/>
    <property type="match status" value="1"/>
</dbReference>
<name>A0A1I0EA34_9FIRM</name>
<dbReference type="Gene3D" id="3.30.70.270">
    <property type="match status" value="1"/>
</dbReference>
<dbReference type="SUPFAM" id="SSF55781">
    <property type="entry name" value="GAF domain-like"/>
    <property type="match status" value="1"/>
</dbReference>
<dbReference type="InterPro" id="IPR029016">
    <property type="entry name" value="GAF-like_dom_sf"/>
</dbReference>
<reference evidence="5" key="1">
    <citation type="submission" date="2016-10" db="EMBL/GenBank/DDBJ databases">
        <authorList>
            <person name="Varghese N."/>
            <person name="Submissions S."/>
        </authorList>
    </citation>
    <scope>NUCLEOTIDE SEQUENCE [LARGE SCALE GENOMIC DNA]</scope>
    <source>
        <strain evidence="5">NLAE-zl-G277</strain>
    </source>
</reference>
<dbReference type="Gene3D" id="3.20.20.450">
    <property type="entry name" value="EAL domain"/>
    <property type="match status" value="1"/>
</dbReference>
<dbReference type="SMART" id="SM00065">
    <property type="entry name" value="GAF"/>
    <property type="match status" value="1"/>
</dbReference>
<dbReference type="SMART" id="SM00267">
    <property type="entry name" value="GGDEF"/>
    <property type="match status" value="1"/>
</dbReference>
<dbReference type="NCBIfam" id="TIGR00254">
    <property type="entry name" value="GGDEF"/>
    <property type="match status" value="1"/>
</dbReference>
<dbReference type="InterPro" id="IPR000160">
    <property type="entry name" value="GGDEF_dom"/>
</dbReference>
<dbReference type="InterPro" id="IPR043128">
    <property type="entry name" value="Rev_trsase/Diguanyl_cyclase"/>
</dbReference>
<dbReference type="SMART" id="SM00052">
    <property type="entry name" value="EAL"/>
    <property type="match status" value="1"/>
</dbReference>
<evidence type="ECO:0000259" key="3">
    <source>
        <dbReference type="PROSITE" id="PS50887"/>
    </source>
</evidence>
<dbReference type="SUPFAM" id="SSF141868">
    <property type="entry name" value="EAL domain-like"/>
    <property type="match status" value="1"/>
</dbReference>
<feature type="domain" description="EAL" evidence="2">
    <location>
        <begin position="647"/>
        <end position="900"/>
    </location>
</feature>
<dbReference type="STRING" id="460384.SAMN05216313_1065"/>
<evidence type="ECO:0000256" key="1">
    <source>
        <dbReference type="SAM" id="Coils"/>
    </source>
</evidence>
<dbReference type="SUPFAM" id="SSF55073">
    <property type="entry name" value="Nucleotide cyclase"/>
    <property type="match status" value="1"/>
</dbReference>
<feature type="domain" description="GGDEF" evidence="3">
    <location>
        <begin position="514"/>
        <end position="643"/>
    </location>
</feature>
<dbReference type="InterPro" id="IPR029787">
    <property type="entry name" value="Nucleotide_cyclase"/>
</dbReference>
<dbReference type="Pfam" id="PF00990">
    <property type="entry name" value="GGDEF"/>
    <property type="match status" value="1"/>
</dbReference>
<dbReference type="InterPro" id="IPR003018">
    <property type="entry name" value="GAF"/>
</dbReference>
<keyword evidence="5" id="KW-1185">Reference proteome</keyword>
<dbReference type="Proteomes" id="UP000198508">
    <property type="component" value="Unassembled WGS sequence"/>
</dbReference>
<evidence type="ECO:0000313" key="4">
    <source>
        <dbReference type="EMBL" id="SET41891.1"/>
    </source>
</evidence>
<dbReference type="EMBL" id="FOIM01000006">
    <property type="protein sequence ID" value="SET41891.1"/>
    <property type="molecule type" value="Genomic_DNA"/>
</dbReference>
<evidence type="ECO:0000313" key="5">
    <source>
        <dbReference type="Proteomes" id="UP000198508"/>
    </source>
</evidence>
<dbReference type="PROSITE" id="PS50883">
    <property type="entry name" value="EAL"/>
    <property type="match status" value="1"/>
</dbReference>
<keyword evidence="1" id="KW-0175">Coiled coil</keyword>
<dbReference type="GO" id="GO:0071111">
    <property type="term" value="F:cyclic-guanylate-specific phosphodiesterase activity"/>
    <property type="evidence" value="ECO:0007669"/>
    <property type="project" value="InterPro"/>
</dbReference>
<dbReference type="InterPro" id="IPR001633">
    <property type="entry name" value="EAL_dom"/>
</dbReference>
<dbReference type="PANTHER" id="PTHR33121:SF70">
    <property type="entry name" value="SIGNALING PROTEIN YKOW"/>
    <property type="match status" value="1"/>
</dbReference>
<feature type="coiled-coil region" evidence="1">
    <location>
        <begin position="176"/>
        <end position="203"/>
    </location>
</feature>
<dbReference type="InterPro" id="IPR050706">
    <property type="entry name" value="Cyclic-di-GMP_PDE-like"/>
</dbReference>
<accession>A0A1I0EA34</accession>
<dbReference type="AlphaFoldDB" id="A0A1I0EA34"/>
<dbReference type="Gene3D" id="3.30.450.40">
    <property type="match status" value="1"/>
</dbReference>
<dbReference type="PANTHER" id="PTHR33121">
    <property type="entry name" value="CYCLIC DI-GMP PHOSPHODIESTERASE PDEF"/>
    <property type="match status" value="1"/>
</dbReference>
<sequence length="900" mass="101241">MQKKIIPITLAAALLISSFLSLVSISHLQGNARIINYTGVVRGATQRLVKQELNNTPNDGLMEQIDAIIEELLTGEGENGLARLNDPGYLKLAAQMKEDWQQIRQQIYQVRGGNAPDELFAASERFFELADQVVSAAEKYTEGRVLMAQKSLSLLTGAFILLAVALSVHTSRQSARQKALAQAEEANKRRSEYLSRMSEALRAPMNDISELMYVADPETYELLFINDAGRETFGVDVLAGQKCYRVLQNADAPCSFCTNHFLKDGETYTWEYTNPVTGRHYLLKDRLIEWDGRPARMEIAFDNTKSECEKLQLKFTLDAEKMITECVRTLYQENELKSAVSQMLERLGSFLSAGRAYIISIQEDSLCEAIQWVSGGTQADAARRHNVPLSTIRRWLPSFDQRGCIVIEDVETLKDSDPVEYEFLHSQSIHSLVAAPMEMDGTLTGYLGVDNPSPDHMSNIAPLLQTLCYFLMLAWRHAQSQKQLSQLSYYDKLTSFYNRNRYIEDTKDLSTAEVSVGIVYLDVNGLKDINDQHGHAYGDEVLAECARRMKHAFPGANFYRIGGDEFVIICPGLEKELFESRTLDLKAQFRADPICRAAIGSRWSEKIDDLNQIIAEADARMYEDKKIFYRTHPASNRYRHHSDELLYLADPGVLQEEIRQNRFVVYLQPKISCPDRRAVGAEALIRYQPRPDALVLPGNFLPLLEETGAVSQIDFFVFQFVCSRLKHWMEQGKAVFPVSVNFSRCSLAQPLFVEQLTEICDSSGISPELLEIEITESLREVEELDIRALIIKIRGAGFSVAIDDFGTEYANLALLSSVEFDVLKLDKSMVSDVAHNPRTRAIVGSIAEICGKLGIRMVAEGIETEEQMAALNACGVRLAQGFLFGKPVCAGQFEKTYLQQ</sequence>
<dbReference type="CDD" id="cd01948">
    <property type="entry name" value="EAL"/>
    <property type="match status" value="1"/>
</dbReference>
<gene>
    <name evidence="4" type="ORF">SAMN05216313_1065</name>
</gene>
<dbReference type="RefSeq" id="WP_092361985.1">
    <property type="nucleotide sequence ID" value="NZ_FOIM01000006.1"/>
</dbReference>
<dbReference type="PROSITE" id="PS50887">
    <property type="entry name" value="GGDEF"/>
    <property type="match status" value="1"/>
</dbReference>
<dbReference type="InterPro" id="IPR035919">
    <property type="entry name" value="EAL_sf"/>
</dbReference>
<dbReference type="CDD" id="cd01949">
    <property type="entry name" value="GGDEF"/>
    <property type="match status" value="1"/>
</dbReference>
<organism evidence="4 5">
    <name type="scientific">Enterocloster lavalensis</name>
    <dbReference type="NCBI Taxonomy" id="460384"/>
    <lineage>
        <taxon>Bacteria</taxon>
        <taxon>Bacillati</taxon>
        <taxon>Bacillota</taxon>
        <taxon>Clostridia</taxon>
        <taxon>Lachnospirales</taxon>
        <taxon>Lachnospiraceae</taxon>
        <taxon>Enterocloster</taxon>
    </lineage>
</organism>
<proteinExistence type="predicted"/>
<protein>
    <submittedName>
        <fullName evidence="4">Diguanylate cyclase (GGDEF) domain-containing protein</fullName>
    </submittedName>
</protein>
<evidence type="ECO:0000259" key="2">
    <source>
        <dbReference type="PROSITE" id="PS50883"/>
    </source>
</evidence>